<dbReference type="Pfam" id="PF13607">
    <property type="entry name" value="Succ_CoA_lig"/>
    <property type="match status" value="1"/>
</dbReference>
<evidence type="ECO:0000256" key="3">
    <source>
        <dbReference type="ARBA" id="ARBA00022598"/>
    </source>
</evidence>
<evidence type="ECO:0000313" key="9">
    <source>
        <dbReference type="Proteomes" id="UP000005741"/>
    </source>
</evidence>
<evidence type="ECO:0000256" key="6">
    <source>
        <dbReference type="PROSITE-ProRule" id="PRU00409"/>
    </source>
</evidence>
<evidence type="ECO:0000256" key="1">
    <source>
        <dbReference type="ARBA" id="ARBA00001619"/>
    </source>
</evidence>
<dbReference type="InterPro" id="IPR032875">
    <property type="entry name" value="Succ_CoA_lig_flav_dom"/>
</dbReference>
<dbReference type="InterPro" id="IPR036291">
    <property type="entry name" value="NAD(P)-bd_dom_sf"/>
</dbReference>
<dbReference type="GO" id="GO:0043758">
    <property type="term" value="F:acetate-CoA ligase (ADP-forming) activity"/>
    <property type="evidence" value="ECO:0007669"/>
    <property type="project" value="UniProtKB-EC"/>
</dbReference>
<reference evidence="8 9" key="1">
    <citation type="submission" date="2011-10" db="EMBL/GenBank/DDBJ databases">
        <title>The Improved High-Quality Draft genome of Methanoplanus limicola DSM 2279.</title>
        <authorList>
            <consortium name="US DOE Joint Genome Institute (JGI-PGF)"/>
            <person name="Lucas S."/>
            <person name="Copeland A."/>
            <person name="Lapidus A."/>
            <person name="Glavina del Rio T."/>
            <person name="Dalin E."/>
            <person name="Tice H."/>
            <person name="Bruce D."/>
            <person name="Goodwin L."/>
            <person name="Pitluck S."/>
            <person name="Peters L."/>
            <person name="Mikhailova N."/>
            <person name="Lu M."/>
            <person name="Kyrpides N."/>
            <person name="Mavromatis K."/>
            <person name="Ivanova N."/>
            <person name="Markowitz V."/>
            <person name="Cheng J.-F."/>
            <person name="Hugenholtz P."/>
            <person name="Woyke T."/>
            <person name="Wu D."/>
            <person name="Wirth R."/>
            <person name="Brambilla E.-M."/>
            <person name="Klenk H.-P."/>
            <person name="Eisen J.A."/>
        </authorList>
    </citation>
    <scope>NUCLEOTIDE SEQUENCE [LARGE SCALE GENOMIC DNA]</scope>
    <source>
        <strain evidence="8 9">DSM 2279</strain>
    </source>
</reference>
<evidence type="ECO:0000256" key="4">
    <source>
        <dbReference type="ARBA" id="ARBA00022741"/>
    </source>
</evidence>
<dbReference type="Gene3D" id="3.40.50.720">
    <property type="entry name" value="NAD(P)-binding Rossmann-like Domain"/>
    <property type="match status" value="1"/>
</dbReference>
<dbReference type="GO" id="GO:0046872">
    <property type="term" value="F:metal ion binding"/>
    <property type="evidence" value="ECO:0007669"/>
    <property type="project" value="InterPro"/>
</dbReference>
<dbReference type="STRING" id="937775.Metlim_1366"/>
<dbReference type="Gene3D" id="3.30.470.20">
    <property type="entry name" value="ATP-grasp fold, B domain"/>
    <property type="match status" value="1"/>
</dbReference>
<protein>
    <recommendedName>
        <fullName evidence="2">acetate--CoA ligase (ADP-forming)</fullName>
        <ecNumber evidence="2">6.2.1.13</ecNumber>
    </recommendedName>
</protein>
<dbReference type="InterPro" id="IPR011761">
    <property type="entry name" value="ATP-grasp"/>
</dbReference>
<dbReference type="PROSITE" id="PS50975">
    <property type="entry name" value="ATP_GRASP"/>
    <property type="match status" value="1"/>
</dbReference>
<comment type="catalytic activity">
    <reaction evidence="1">
        <text>acetate + ATP + CoA = acetyl-CoA + ADP + phosphate</text>
        <dbReference type="Rhea" id="RHEA:15081"/>
        <dbReference type="ChEBI" id="CHEBI:30089"/>
        <dbReference type="ChEBI" id="CHEBI:30616"/>
        <dbReference type="ChEBI" id="CHEBI:43474"/>
        <dbReference type="ChEBI" id="CHEBI:57287"/>
        <dbReference type="ChEBI" id="CHEBI:57288"/>
        <dbReference type="ChEBI" id="CHEBI:456216"/>
        <dbReference type="EC" id="6.2.1.13"/>
    </reaction>
</comment>
<evidence type="ECO:0000259" key="7">
    <source>
        <dbReference type="PROSITE" id="PS50975"/>
    </source>
</evidence>
<dbReference type="Gene3D" id="3.40.50.261">
    <property type="entry name" value="Succinyl-CoA synthetase domains"/>
    <property type="match status" value="2"/>
</dbReference>
<feature type="domain" description="ATP-grasp" evidence="7">
    <location>
        <begin position="42"/>
        <end position="78"/>
    </location>
</feature>
<organism evidence="8 9">
    <name type="scientific">Methanoplanus limicola DSM 2279</name>
    <dbReference type="NCBI Taxonomy" id="937775"/>
    <lineage>
        <taxon>Archaea</taxon>
        <taxon>Methanobacteriati</taxon>
        <taxon>Methanobacteriota</taxon>
        <taxon>Stenosarchaea group</taxon>
        <taxon>Methanomicrobia</taxon>
        <taxon>Methanomicrobiales</taxon>
        <taxon>Methanomicrobiaceae</taxon>
        <taxon>Methanoplanus</taxon>
    </lineage>
</organism>
<keyword evidence="4 6" id="KW-0547">Nucleotide-binding</keyword>
<keyword evidence="3" id="KW-0436">Ligase</keyword>
<dbReference type="SUPFAM" id="SSF51735">
    <property type="entry name" value="NAD(P)-binding Rossmann-fold domains"/>
    <property type="match status" value="1"/>
</dbReference>
<dbReference type="InterPro" id="IPR013815">
    <property type="entry name" value="ATP_grasp_subdomain_1"/>
</dbReference>
<dbReference type="FunCoup" id="H1Z2E9">
    <property type="interactions" value="25"/>
</dbReference>
<accession>H1Z2E9</accession>
<keyword evidence="9" id="KW-1185">Reference proteome</keyword>
<dbReference type="HOGENOM" id="CLU_007415_2_2_2"/>
<dbReference type="SUPFAM" id="SSF52210">
    <property type="entry name" value="Succinyl-CoA synthetase domains"/>
    <property type="match status" value="2"/>
</dbReference>
<evidence type="ECO:0000256" key="5">
    <source>
        <dbReference type="ARBA" id="ARBA00022840"/>
    </source>
</evidence>
<keyword evidence="5 6" id="KW-0067">ATP-binding</keyword>
<dbReference type="PANTHER" id="PTHR43334">
    <property type="entry name" value="ACETATE--COA LIGASE [ADP-FORMING]"/>
    <property type="match status" value="1"/>
</dbReference>
<dbReference type="SMART" id="SM00881">
    <property type="entry name" value="CoA_binding"/>
    <property type="match status" value="1"/>
</dbReference>
<sequence>MQIVVLILFQVCRAVNLPQVKNTRWDIIEDMAGHLLSEPEGYDLLKRYDIPVPEYHLSKSADEALSFAEEIGYPVVLKITSPDISHKSDVGGVVTGISSPEELEYEYEHLLLRVKDKMPDAGISGVLVSRHVQKGLEVIVGGKWDPVFGRVITFGTGGTLVELLKDISVRLLPVDGAKISGMIDETRISAIIGGYRGGEEYDRCTLEKIIHDAARMFLENEYIISFDINPLILYPEGAVAVDARIIAGDEKIPGDVPASELKTAAIPEGFSSPESIAVVGASSSPGKLGYYLMHNLLPFSGSIYPVNPKGGSILGKEVFRSISDIPAVPDWVVIVVPAKSVPQVMKEAGEKGIKYAVIISAGFKELGDGGSRLEDEVLAIAEKYGIRFAGPNCLGVMLPYEGLNATFGQKMPKPGPVAFISQSGAIITAAADKGIVGNTGLSIVVSVGNQADLNFADYLGMLLKDSKSKAAVFYIEGLKSGREFTEAARKHAKELPVIVLKAGKSETGKKAAMSHTGSLAGSYEIYREAFREAGIINAFSLSSAFSVAGLLASEGWPKGSRAVIVTSGGGFAVLSADFAGENGIELITLPDEMREELDGFMPAGWSGRNPVDIIGDAGAERYARALDILIRYQDFWDIAFVVASPVTSIDPIKLAKEIVRFSRQTDKMVVGCMISGESMQPGINILNDNHIPNFVELYDAFKSVGLALEAGKGAGIFDK</sequence>
<dbReference type="InterPro" id="IPR003781">
    <property type="entry name" value="CoA-bd"/>
</dbReference>
<dbReference type="PATRIC" id="fig|937775.9.peg.1551"/>
<dbReference type="EMBL" id="CM001436">
    <property type="protein sequence ID" value="EHQ35475.1"/>
    <property type="molecule type" value="Genomic_DNA"/>
</dbReference>
<dbReference type="Proteomes" id="UP000005741">
    <property type="component" value="Chromosome"/>
</dbReference>
<proteinExistence type="predicted"/>
<dbReference type="FunFam" id="3.30.1490.20:FF:000020">
    <property type="entry name" value="Protein lysine acetyltransferase"/>
    <property type="match status" value="1"/>
</dbReference>
<dbReference type="AlphaFoldDB" id="H1Z2E9"/>
<evidence type="ECO:0000313" key="8">
    <source>
        <dbReference type="EMBL" id="EHQ35475.1"/>
    </source>
</evidence>
<dbReference type="InParanoid" id="H1Z2E9"/>
<evidence type="ECO:0000256" key="2">
    <source>
        <dbReference type="ARBA" id="ARBA00012957"/>
    </source>
</evidence>
<dbReference type="InterPro" id="IPR016102">
    <property type="entry name" value="Succinyl-CoA_synth-like"/>
</dbReference>
<gene>
    <name evidence="8" type="ORF">Metlim_1366</name>
</gene>
<dbReference type="Pfam" id="PF19045">
    <property type="entry name" value="Ligase_CoA_2"/>
    <property type="match status" value="1"/>
</dbReference>
<dbReference type="EC" id="6.2.1.13" evidence="2"/>
<dbReference type="InterPro" id="IPR043938">
    <property type="entry name" value="Ligase_CoA_dom"/>
</dbReference>
<dbReference type="GO" id="GO:0005524">
    <property type="term" value="F:ATP binding"/>
    <property type="evidence" value="ECO:0007669"/>
    <property type="project" value="UniProtKB-UniRule"/>
</dbReference>
<dbReference type="InterPro" id="IPR051538">
    <property type="entry name" value="Acyl-CoA_Synth/Transferase"/>
</dbReference>
<dbReference type="SUPFAM" id="SSF56059">
    <property type="entry name" value="Glutathione synthetase ATP-binding domain-like"/>
    <property type="match status" value="1"/>
</dbReference>
<dbReference type="Pfam" id="PF13549">
    <property type="entry name" value="ATP-grasp_5"/>
    <property type="match status" value="1"/>
</dbReference>
<dbReference type="PANTHER" id="PTHR43334:SF1">
    <property type="entry name" value="3-HYDROXYPROPIONATE--COA LIGASE [ADP-FORMING]"/>
    <property type="match status" value="1"/>
</dbReference>
<dbReference type="Gene3D" id="3.30.1490.20">
    <property type="entry name" value="ATP-grasp fold, A domain"/>
    <property type="match status" value="1"/>
</dbReference>
<dbReference type="Pfam" id="PF13380">
    <property type="entry name" value="CoA_binding_2"/>
    <property type="match status" value="1"/>
</dbReference>
<name>H1Z2E9_9EURY</name>